<dbReference type="Gene3D" id="2.130.10.10">
    <property type="entry name" value="YVTN repeat-like/Quinoprotein amine dehydrogenase"/>
    <property type="match status" value="1"/>
</dbReference>
<keyword evidence="14" id="KW-0862">Zinc</keyword>
<dbReference type="PANTHER" id="PTHR16047">
    <property type="entry name" value="RFWD3 PROTEIN"/>
    <property type="match status" value="1"/>
</dbReference>
<evidence type="ECO:0000256" key="6">
    <source>
        <dbReference type="ARBA" id="ARBA00022574"/>
    </source>
</evidence>
<dbReference type="InterPro" id="IPR037381">
    <property type="entry name" value="RFWD3"/>
</dbReference>
<name>A0AAU9L5M8_9STRA</name>
<keyword evidence="7" id="KW-0808">Transferase</keyword>
<dbReference type="InterPro" id="IPR015943">
    <property type="entry name" value="WD40/YVTN_repeat-like_dom_sf"/>
</dbReference>
<dbReference type="Pfam" id="PF23419">
    <property type="entry name" value="WD40_RFWD3"/>
    <property type="match status" value="1"/>
</dbReference>
<comment type="caution">
    <text evidence="18">The sequence shown here is derived from an EMBL/GenBank/DDBJ whole genome shotgun (WGS) entry which is preliminary data.</text>
</comment>
<dbReference type="GO" id="GO:0008270">
    <property type="term" value="F:zinc ion binding"/>
    <property type="evidence" value="ECO:0007669"/>
    <property type="project" value="UniProtKB-KW"/>
</dbReference>
<organism evidence="18 19">
    <name type="scientific">Peronospora belbahrii</name>
    <dbReference type="NCBI Taxonomy" id="622444"/>
    <lineage>
        <taxon>Eukaryota</taxon>
        <taxon>Sar</taxon>
        <taxon>Stramenopiles</taxon>
        <taxon>Oomycota</taxon>
        <taxon>Peronosporomycetes</taxon>
        <taxon>Peronosporales</taxon>
        <taxon>Peronosporaceae</taxon>
        <taxon>Peronospora</taxon>
    </lineage>
</organism>
<dbReference type="InterPro" id="IPR013083">
    <property type="entry name" value="Znf_RING/FYVE/PHD"/>
</dbReference>
<dbReference type="Proteomes" id="UP001160483">
    <property type="component" value="Unassembled WGS sequence"/>
</dbReference>
<evidence type="ECO:0000256" key="16">
    <source>
        <dbReference type="SAM" id="MobiDB-lite"/>
    </source>
</evidence>
<dbReference type="AlphaFoldDB" id="A0AAU9L5M8"/>
<evidence type="ECO:0000256" key="7">
    <source>
        <dbReference type="ARBA" id="ARBA00022679"/>
    </source>
</evidence>
<dbReference type="InterPro" id="IPR056527">
    <property type="entry name" value="WD40_RFWD3"/>
</dbReference>
<comment type="pathway">
    <text evidence="3">Protein modification; protein ubiquitination.</text>
</comment>
<evidence type="ECO:0000256" key="13">
    <source>
        <dbReference type="ARBA" id="ARBA00034306"/>
    </source>
</evidence>
<keyword evidence="14" id="KW-0863">Zinc-finger</keyword>
<dbReference type="PANTHER" id="PTHR16047:SF7">
    <property type="entry name" value="E3 UBIQUITIN-PROTEIN LIGASE RFWD3"/>
    <property type="match status" value="1"/>
</dbReference>
<evidence type="ECO:0000256" key="5">
    <source>
        <dbReference type="ARBA" id="ARBA00022490"/>
    </source>
</evidence>
<evidence type="ECO:0000256" key="2">
    <source>
        <dbReference type="ARBA" id="ARBA00004496"/>
    </source>
</evidence>
<keyword evidence="6" id="KW-0853">WD repeat</keyword>
<dbReference type="CDD" id="cd16450">
    <property type="entry name" value="mRING-C3HGC3_RFWD3"/>
    <property type="match status" value="1"/>
</dbReference>
<dbReference type="InterPro" id="IPR001841">
    <property type="entry name" value="Znf_RING"/>
</dbReference>
<keyword evidence="5" id="KW-0963">Cytoplasm</keyword>
<accession>A0AAU9L5M8</accession>
<dbReference type="GO" id="GO:0005737">
    <property type="term" value="C:cytoplasm"/>
    <property type="evidence" value="ECO:0007669"/>
    <property type="project" value="UniProtKB-SubCell"/>
</dbReference>
<feature type="coiled-coil region" evidence="15">
    <location>
        <begin position="185"/>
        <end position="233"/>
    </location>
</feature>
<evidence type="ECO:0000259" key="17">
    <source>
        <dbReference type="PROSITE" id="PS50089"/>
    </source>
</evidence>
<dbReference type="GO" id="GO:0061630">
    <property type="term" value="F:ubiquitin protein ligase activity"/>
    <property type="evidence" value="ECO:0007669"/>
    <property type="project" value="UniProtKB-EC"/>
</dbReference>
<keyword evidence="15" id="KW-0175">Coiled coil</keyword>
<evidence type="ECO:0000256" key="10">
    <source>
        <dbReference type="ARBA" id="ARBA00022786"/>
    </source>
</evidence>
<evidence type="ECO:0000256" key="3">
    <source>
        <dbReference type="ARBA" id="ARBA00004906"/>
    </source>
</evidence>
<dbReference type="GO" id="GO:0036297">
    <property type="term" value="P:interstrand cross-link repair"/>
    <property type="evidence" value="ECO:0007669"/>
    <property type="project" value="InterPro"/>
</dbReference>
<keyword evidence="10" id="KW-0833">Ubl conjugation pathway</keyword>
<evidence type="ECO:0000313" key="18">
    <source>
        <dbReference type="EMBL" id="CAH0480770.1"/>
    </source>
</evidence>
<dbReference type="EMBL" id="CAKKTJ010000325">
    <property type="protein sequence ID" value="CAH0480770.1"/>
    <property type="molecule type" value="Genomic_DNA"/>
</dbReference>
<protein>
    <recommendedName>
        <fullName evidence="4">RING-type E3 ubiquitin transferase</fullName>
        <ecNumber evidence="4">2.3.2.27</ecNumber>
    </recommendedName>
</protein>
<feature type="region of interest" description="Disordered" evidence="16">
    <location>
        <begin position="1"/>
        <end position="29"/>
    </location>
</feature>
<dbReference type="SUPFAM" id="SSF50978">
    <property type="entry name" value="WD40 repeat-like"/>
    <property type="match status" value="1"/>
</dbReference>
<keyword evidence="11" id="KW-0234">DNA repair</keyword>
<proteinExistence type="predicted"/>
<dbReference type="PROSITE" id="PS50089">
    <property type="entry name" value="ZF_RING_2"/>
    <property type="match status" value="1"/>
</dbReference>
<comment type="subcellular location">
    <subcellularLocation>
        <location evidence="2">Cytoplasm</location>
    </subcellularLocation>
    <subcellularLocation>
        <location evidence="13">Nucleus</location>
        <location evidence="13">Nuclear body</location>
    </subcellularLocation>
</comment>
<keyword evidence="9" id="KW-0227">DNA damage</keyword>
<evidence type="ECO:0000256" key="11">
    <source>
        <dbReference type="ARBA" id="ARBA00023204"/>
    </source>
</evidence>
<dbReference type="Gene3D" id="3.30.40.10">
    <property type="entry name" value="Zinc/RING finger domain, C3HC4 (zinc finger)"/>
    <property type="match status" value="1"/>
</dbReference>
<sequence length="668" mass="73351">MQEENVDANNSENHDNYSEQEISSSSSSVMSHLPLSRATSVVTLLSPTATTLNNQEVVTFQAIAIPEENDNEVQILTDAEAAAEVAAAASAGHKLIDTLMIRKRKRMEVTTKPEPTECSICCEGCTIVGRHRLVALKCGHLFGKKCIQRWIKERQKCPNCNTVVQCTDMCLLFSDHVAVVDNSGLENMRIKYQEEKLKSIRLEKEIETVKRHLEVKTNEALLLNMELDKLKNDFAHRQCMAEQRKLADATKAVSPASVAWGCSSFLPTTSPRQSAMQVTPFHVDSQDAALCLANELQPPGFSISQPLAEDAVAAGEHKYKPIFDIPLSSARVFSIARSCSFLCVGEKLGHDSHGVMTVDAQDPRHRLQVPVHSSAIRDICIHSMMGDVLTVAFDGKLAVTNFCQKKVILEVECPVGRRHGWSCCFSESDPNAMYCGFQDGTVAKYDMRKPAAGESGIVKTFTLPERQPVHSIKLFNSHEEGRSTEGLAAATFRGLSVWRDVADVLSEADRSVDNRDTRLDHVSSNQACFSLASNQLHSEQAVVSSRSIPLTHSVFDLRAVRDGQLVPKVELTGHMTASVLSRSAIWSERNGSSVVASWSHDVECVTLWDVTTHREVCGPEPIPLSVASAHALPVVDIQHTVANNDWSSGIALLGTITPRQLCVYRSDG</sequence>
<dbReference type="EC" id="2.3.2.27" evidence="4"/>
<evidence type="ECO:0000256" key="8">
    <source>
        <dbReference type="ARBA" id="ARBA00022737"/>
    </source>
</evidence>
<evidence type="ECO:0000256" key="12">
    <source>
        <dbReference type="ARBA" id="ARBA00023242"/>
    </source>
</evidence>
<evidence type="ECO:0000256" key="9">
    <source>
        <dbReference type="ARBA" id="ARBA00022763"/>
    </source>
</evidence>
<evidence type="ECO:0000256" key="15">
    <source>
        <dbReference type="SAM" id="Coils"/>
    </source>
</evidence>
<dbReference type="InterPro" id="IPR036322">
    <property type="entry name" value="WD40_repeat_dom_sf"/>
</dbReference>
<keyword evidence="8" id="KW-0677">Repeat</keyword>
<dbReference type="GO" id="GO:0016604">
    <property type="term" value="C:nuclear body"/>
    <property type="evidence" value="ECO:0007669"/>
    <property type="project" value="UniProtKB-SubCell"/>
</dbReference>
<dbReference type="Pfam" id="PF13639">
    <property type="entry name" value="zf-RING_2"/>
    <property type="match status" value="1"/>
</dbReference>
<dbReference type="SUPFAM" id="SSF57850">
    <property type="entry name" value="RING/U-box"/>
    <property type="match status" value="1"/>
</dbReference>
<dbReference type="GO" id="GO:0016567">
    <property type="term" value="P:protein ubiquitination"/>
    <property type="evidence" value="ECO:0007669"/>
    <property type="project" value="InterPro"/>
</dbReference>
<dbReference type="SMART" id="SM00184">
    <property type="entry name" value="RING"/>
    <property type="match status" value="1"/>
</dbReference>
<evidence type="ECO:0000256" key="4">
    <source>
        <dbReference type="ARBA" id="ARBA00012483"/>
    </source>
</evidence>
<keyword evidence="12" id="KW-0539">Nucleus</keyword>
<evidence type="ECO:0000256" key="14">
    <source>
        <dbReference type="PROSITE-ProRule" id="PRU00175"/>
    </source>
</evidence>
<reference evidence="18" key="1">
    <citation type="submission" date="2021-11" db="EMBL/GenBank/DDBJ databases">
        <authorList>
            <person name="Islam A."/>
            <person name="Islam S."/>
            <person name="Flora M.S."/>
            <person name="Rahman M."/>
            <person name="Ziaur R.M."/>
            <person name="Epstein J.H."/>
            <person name="Hassan M."/>
            <person name="Klassen M."/>
            <person name="Woodard K."/>
            <person name="Webb A."/>
            <person name="Webby R.J."/>
            <person name="El Zowalaty M.E."/>
        </authorList>
    </citation>
    <scope>NUCLEOTIDE SEQUENCE</scope>
    <source>
        <strain evidence="18">Pbs3</strain>
    </source>
</reference>
<comment type="catalytic activity">
    <reaction evidence="1">
        <text>S-ubiquitinyl-[E2 ubiquitin-conjugating enzyme]-L-cysteine + [acceptor protein]-L-lysine = [E2 ubiquitin-conjugating enzyme]-L-cysteine + N(6)-ubiquitinyl-[acceptor protein]-L-lysine.</text>
        <dbReference type="EC" id="2.3.2.27"/>
    </reaction>
</comment>
<keyword evidence="14" id="KW-0479">Metal-binding</keyword>
<gene>
    <name evidence="18" type="ORF">PBS003_LOCUS7385</name>
</gene>
<feature type="domain" description="RING-type" evidence="17">
    <location>
        <begin position="118"/>
        <end position="161"/>
    </location>
</feature>
<evidence type="ECO:0000256" key="1">
    <source>
        <dbReference type="ARBA" id="ARBA00000900"/>
    </source>
</evidence>
<evidence type="ECO:0000313" key="19">
    <source>
        <dbReference type="Proteomes" id="UP001160483"/>
    </source>
</evidence>